<evidence type="ECO:0000313" key="1">
    <source>
        <dbReference type="EMBL" id="MEM5406430.1"/>
    </source>
</evidence>
<name>A0ACC6RXY4_9BURK</name>
<organism evidence="1 2">
    <name type="scientific">Paraburkholderia unamae</name>
    <dbReference type="NCBI Taxonomy" id="219649"/>
    <lineage>
        <taxon>Bacteria</taxon>
        <taxon>Pseudomonadati</taxon>
        <taxon>Pseudomonadota</taxon>
        <taxon>Betaproteobacteria</taxon>
        <taxon>Burkholderiales</taxon>
        <taxon>Burkholderiaceae</taxon>
        <taxon>Paraburkholderia</taxon>
    </lineage>
</organism>
<evidence type="ECO:0000313" key="2">
    <source>
        <dbReference type="Proteomes" id="UP001392318"/>
    </source>
</evidence>
<keyword evidence="2" id="KW-1185">Reference proteome</keyword>
<sequence length="138" mass="16332">RHIHQYPVLGDFILKVLNEAGIKKIRKLNTNRFSDKRRMILKAMSLYPHRETKNFISPQILLSDFSADKKADMEVFSKSLATAFEKYQTAEMMTHPGTLDRPDSYLKRKEEYEFLKFCEWKSSLEKNSVKLISFKELH</sequence>
<protein>
    <submittedName>
        <fullName evidence="1">ChbG/HpnK family deacetylase</fullName>
    </submittedName>
</protein>
<feature type="non-terminal residue" evidence="1">
    <location>
        <position position="1"/>
    </location>
</feature>
<dbReference type="Proteomes" id="UP001392318">
    <property type="component" value="Unassembled WGS sequence"/>
</dbReference>
<reference evidence="1" key="1">
    <citation type="submission" date="2024-01" db="EMBL/GenBank/DDBJ databases">
        <title>The diversity of rhizobia nodulating Mimosa spp. in eleven states of Brazil covering several biomes is determined by host plant, location, and edaphic factors.</title>
        <authorList>
            <person name="Rouws L."/>
            <person name="Barauna A."/>
            <person name="Beukes C."/>
            <person name="De Faria S.M."/>
            <person name="Gross E."/>
            <person name="Dos Reis Junior F.B."/>
            <person name="Simon M."/>
            <person name="Maluk M."/>
            <person name="Odee D.W."/>
            <person name="Kenicer G."/>
            <person name="Young J.P.W."/>
            <person name="Reis V.M."/>
            <person name="Zilli J."/>
            <person name="James E.K."/>
        </authorList>
    </citation>
    <scope>NUCLEOTIDE SEQUENCE</scope>
    <source>
        <strain evidence="1">JPY452</strain>
    </source>
</reference>
<proteinExistence type="predicted"/>
<comment type="caution">
    <text evidence="1">The sequence shown here is derived from an EMBL/GenBank/DDBJ whole genome shotgun (WGS) entry which is preliminary data.</text>
</comment>
<dbReference type="EMBL" id="JAYMRU010000136">
    <property type="protein sequence ID" value="MEM5406430.1"/>
    <property type="molecule type" value="Genomic_DNA"/>
</dbReference>
<gene>
    <name evidence="1" type="ORF">VSR83_41830</name>
</gene>
<accession>A0ACC6RXY4</accession>